<feature type="compositionally biased region" description="Low complexity" evidence="1">
    <location>
        <begin position="40"/>
        <end position="52"/>
    </location>
</feature>
<dbReference type="Proteomes" id="UP001187192">
    <property type="component" value="Unassembled WGS sequence"/>
</dbReference>
<evidence type="ECO:0000256" key="1">
    <source>
        <dbReference type="SAM" id="MobiDB-lite"/>
    </source>
</evidence>
<dbReference type="EMBL" id="BTGU01000009">
    <property type="protein sequence ID" value="GMN39053.1"/>
    <property type="molecule type" value="Genomic_DNA"/>
</dbReference>
<dbReference type="GO" id="GO:0005634">
    <property type="term" value="C:nucleus"/>
    <property type="evidence" value="ECO:0007669"/>
    <property type="project" value="TreeGrafter"/>
</dbReference>
<organism evidence="3 4">
    <name type="scientific">Ficus carica</name>
    <name type="common">Common fig</name>
    <dbReference type="NCBI Taxonomy" id="3494"/>
    <lineage>
        <taxon>Eukaryota</taxon>
        <taxon>Viridiplantae</taxon>
        <taxon>Streptophyta</taxon>
        <taxon>Embryophyta</taxon>
        <taxon>Tracheophyta</taxon>
        <taxon>Spermatophyta</taxon>
        <taxon>Magnoliopsida</taxon>
        <taxon>eudicotyledons</taxon>
        <taxon>Gunneridae</taxon>
        <taxon>Pentapetalae</taxon>
        <taxon>rosids</taxon>
        <taxon>fabids</taxon>
        <taxon>Rosales</taxon>
        <taxon>Moraceae</taxon>
        <taxon>Ficeae</taxon>
        <taxon>Ficus</taxon>
    </lineage>
</organism>
<dbReference type="Pfam" id="PF18592">
    <property type="entry name" value="Tho1_MOS11_C"/>
    <property type="match status" value="1"/>
</dbReference>
<feature type="region of interest" description="Disordered" evidence="1">
    <location>
        <begin position="192"/>
        <end position="226"/>
    </location>
</feature>
<name>A0AA88CXU7_FICCA</name>
<dbReference type="InterPro" id="IPR040746">
    <property type="entry name" value="THO1_MOS11_C"/>
</dbReference>
<reference evidence="3" key="1">
    <citation type="submission" date="2023-07" db="EMBL/GenBank/DDBJ databases">
        <title>draft genome sequence of fig (Ficus carica).</title>
        <authorList>
            <person name="Takahashi T."/>
            <person name="Nishimura K."/>
        </authorList>
    </citation>
    <scope>NUCLEOTIDE SEQUENCE</scope>
</reference>
<gene>
    <name evidence="3" type="ORF">TIFTF001_008281</name>
</gene>
<dbReference type="PANTHER" id="PTHR47701">
    <property type="entry name" value="PROTEIN MODIFIER OF SNC1 11"/>
    <property type="match status" value="1"/>
</dbReference>
<feature type="compositionally biased region" description="Basic and acidic residues" evidence="1">
    <location>
        <begin position="100"/>
        <end position="114"/>
    </location>
</feature>
<evidence type="ECO:0000313" key="4">
    <source>
        <dbReference type="Proteomes" id="UP001187192"/>
    </source>
</evidence>
<feature type="compositionally biased region" description="Low complexity" evidence="1">
    <location>
        <begin position="63"/>
        <end position="80"/>
    </location>
</feature>
<protein>
    <recommendedName>
        <fullName evidence="2">THO1-MOS11 C-terminal domain-containing protein</fullName>
    </recommendedName>
</protein>
<accession>A0AA88CXU7</accession>
<feature type="compositionally biased region" description="Polar residues" evidence="1">
    <location>
        <begin position="1"/>
        <end position="15"/>
    </location>
</feature>
<dbReference type="GO" id="GO:0016973">
    <property type="term" value="P:poly(A)+ mRNA export from nucleus"/>
    <property type="evidence" value="ECO:0007669"/>
    <property type="project" value="InterPro"/>
</dbReference>
<keyword evidence="4" id="KW-1185">Reference proteome</keyword>
<dbReference type="InterPro" id="IPR044209">
    <property type="entry name" value="MOS11"/>
</dbReference>
<evidence type="ECO:0000313" key="3">
    <source>
        <dbReference type="EMBL" id="GMN39053.1"/>
    </source>
</evidence>
<evidence type="ECO:0000259" key="2">
    <source>
        <dbReference type="Pfam" id="PF18592"/>
    </source>
</evidence>
<feature type="region of interest" description="Disordered" evidence="1">
    <location>
        <begin position="1"/>
        <end position="165"/>
    </location>
</feature>
<sequence>MATDSQKPNDTNPSVENPKKASDPVAPPSAKPDEHHKTDASTAVPPSSSDSASGKDADDASKPAEVSAVASAAAMTAPVSDIEKKMRRAERFGISVQLTEEDKRNSRAESKEGLTELQLGMWFRTGSSSGSEASKKSEELKRKARAERFGIPSPPVASEQEAKKKARLARFAPAPKIDPAEDDKRKARALRFASTTSNSLSRVNGNGKANIEPQNAAIAGKAGGGA</sequence>
<proteinExistence type="predicted"/>
<comment type="caution">
    <text evidence="3">The sequence shown here is derived from an EMBL/GenBank/DDBJ whole genome shotgun (WGS) entry which is preliminary data.</text>
</comment>
<feature type="domain" description="THO1-MOS11 C-terminal" evidence="2">
    <location>
        <begin position="77"/>
        <end position="109"/>
    </location>
</feature>
<feature type="compositionally biased region" description="Basic and acidic residues" evidence="1">
    <location>
        <begin position="53"/>
        <end position="62"/>
    </location>
</feature>
<feature type="compositionally biased region" description="Polar residues" evidence="1">
    <location>
        <begin position="193"/>
        <end position="204"/>
    </location>
</feature>
<dbReference type="AlphaFoldDB" id="A0AA88CXU7"/>
<dbReference type="PANTHER" id="PTHR47701:SF2">
    <property type="entry name" value="PROTEIN MODIFIER OF SNC1 11"/>
    <property type="match status" value="1"/>
</dbReference>